<dbReference type="RefSeq" id="WP_046943312.1">
    <property type="nucleotide sequence ID" value="NZ_CP028371.1"/>
</dbReference>
<comment type="caution">
    <text evidence="1">The sequence shown here is derived from an EMBL/GenBank/DDBJ whole genome shotgun (WGS) entry which is preliminary data.</text>
</comment>
<sequence length="165" mass="19603">MTTTTILNSTALKLVPLVVEMESRKHEISSPALKTLRIVLFPIRISLRLLNYVFPISESFLEYFYKLEIRLLNFLERYGNFLHHLSIEECDRDYHRFIKILEIYEEILNEMNEELESPEGSKFEFKHYELLKQIVDKMRSIEATLDLLSIPDMREALFKELSDVA</sequence>
<organism evidence="1 2">
    <name type="scientific">Leptospira santarosai</name>
    <dbReference type="NCBI Taxonomy" id="28183"/>
    <lineage>
        <taxon>Bacteria</taxon>
        <taxon>Pseudomonadati</taxon>
        <taxon>Spirochaetota</taxon>
        <taxon>Spirochaetia</taxon>
        <taxon>Leptospirales</taxon>
        <taxon>Leptospiraceae</taxon>
        <taxon>Leptospira</taxon>
    </lineage>
</organism>
<gene>
    <name evidence="1" type="ORF">BWD14_19970</name>
</gene>
<dbReference type="Proteomes" id="UP000189337">
    <property type="component" value="Unassembled WGS sequence"/>
</dbReference>
<name>A0AB73MCY2_9LEPT</name>
<accession>A0AB73MCY2</accession>
<reference evidence="1 2" key="1">
    <citation type="submission" date="2017-01" db="EMBL/GenBank/DDBJ databases">
        <title>Comparative genomic analysis of Brazilian Leptospira santarosai.</title>
        <authorList>
            <person name="Moreno L.Z."/>
            <person name="Miraglia F."/>
            <person name="Kremer F.S."/>
            <person name="Eslabao M.R."/>
            <person name="Lilenbaum W."/>
            <person name="Dellagostin O.A."/>
            <person name="Moreno A.M."/>
        </authorList>
    </citation>
    <scope>NUCLEOTIDE SEQUENCE [LARGE SCALE GENOMIC DNA]</scope>
    <source>
        <strain evidence="1 2">M52/8-19</strain>
    </source>
</reference>
<dbReference type="EMBL" id="MTSU01000045">
    <property type="protein sequence ID" value="ONF89936.1"/>
    <property type="molecule type" value="Genomic_DNA"/>
</dbReference>
<dbReference type="AlphaFoldDB" id="A0AB73MCY2"/>
<proteinExistence type="predicted"/>
<protein>
    <submittedName>
        <fullName evidence="1">Uncharacterized protein</fullName>
    </submittedName>
</protein>
<evidence type="ECO:0000313" key="1">
    <source>
        <dbReference type="EMBL" id="ONF89936.1"/>
    </source>
</evidence>
<evidence type="ECO:0000313" key="2">
    <source>
        <dbReference type="Proteomes" id="UP000189337"/>
    </source>
</evidence>